<protein>
    <recommendedName>
        <fullName evidence="3">HTH tetR-type domain-containing protein</fullName>
    </recommendedName>
</protein>
<gene>
    <name evidence="4" type="ORF">A6035_15800</name>
</gene>
<dbReference type="PRINTS" id="PR00455">
    <property type="entry name" value="HTHTETR"/>
</dbReference>
<dbReference type="GO" id="GO:0003700">
    <property type="term" value="F:DNA-binding transcription factor activity"/>
    <property type="evidence" value="ECO:0007669"/>
    <property type="project" value="TreeGrafter"/>
</dbReference>
<dbReference type="PANTHER" id="PTHR30055:SF231">
    <property type="entry name" value="TRANSCRIPTIONAL REGULATORY PROTEIN (PROBABLY DEOR-FAMILY)-RELATED"/>
    <property type="match status" value="1"/>
</dbReference>
<keyword evidence="1 2" id="KW-0238">DNA-binding</keyword>
<dbReference type="Gene3D" id="1.10.357.10">
    <property type="entry name" value="Tetracycline Repressor, domain 2"/>
    <property type="match status" value="1"/>
</dbReference>
<evidence type="ECO:0000259" key="3">
    <source>
        <dbReference type="PROSITE" id="PS50977"/>
    </source>
</evidence>
<dbReference type="RefSeq" id="WP_108848758.1">
    <property type="nucleotide sequence ID" value="NZ_CP015449.1"/>
</dbReference>
<dbReference type="Proteomes" id="UP000244928">
    <property type="component" value="Chromosome"/>
</dbReference>
<keyword evidence="5" id="KW-1185">Reference proteome</keyword>
<evidence type="ECO:0000313" key="5">
    <source>
        <dbReference type="Proteomes" id="UP000244928"/>
    </source>
</evidence>
<feature type="domain" description="HTH tetR-type" evidence="3">
    <location>
        <begin position="9"/>
        <end position="69"/>
    </location>
</feature>
<reference evidence="4 5" key="1">
    <citation type="submission" date="2016-04" db="EMBL/GenBank/DDBJ databases">
        <title>Complete genome sequence of Dietzia lutea YIM 80766T, a strain isolated from desert soil in Egypt.</title>
        <authorList>
            <person name="Zhao J."/>
            <person name="Hu B."/>
            <person name="Geng S."/>
            <person name="Nie Y."/>
            <person name="Tang Y."/>
        </authorList>
    </citation>
    <scope>NUCLEOTIDE SEQUENCE [LARGE SCALE GENOMIC DNA]</scope>
    <source>
        <strain evidence="4 5">YIM 80766</strain>
    </source>
</reference>
<dbReference type="PANTHER" id="PTHR30055">
    <property type="entry name" value="HTH-TYPE TRANSCRIPTIONAL REGULATOR RUTR"/>
    <property type="match status" value="1"/>
</dbReference>
<dbReference type="PROSITE" id="PS50977">
    <property type="entry name" value="HTH_TETR_2"/>
    <property type="match status" value="1"/>
</dbReference>
<dbReference type="InterPro" id="IPR009057">
    <property type="entry name" value="Homeodomain-like_sf"/>
</dbReference>
<proteinExistence type="predicted"/>
<dbReference type="AlphaFoldDB" id="A0A2S1RAX0"/>
<accession>A0A2S1RAX0</accession>
<dbReference type="OrthoDB" id="3474596at2"/>
<dbReference type="KEGG" id="dlu:A6035_15800"/>
<dbReference type="InterPro" id="IPR050109">
    <property type="entry name" value="HTH-type_TetR-like_transc_reg"/>
</dbReference>
<organism evidence="4 5">
    <name type="scientific">Dietzia lutea</name>
    <dbReference type="NCBI Taxonomy" id="546160"/>
    <lineage>
        <taxon>Bacteria</taxon>
        <taxon>Bacillati</taxon>
        <taxon>Actinomycetota</taxon>
        <taxon>Actinomycetes</taxon>
        <taxon>Mycobacteriales</taxon>
        <taxon>Dietziaceae</taxon>
        <taxon>Dietzia</taxon>
    </lineage>
</organism>
<dbReference type="InterPro" id="IPR001647">
    <property type="entry name" value="HTH_TetR"/>
</dbReference>
<dbReference type="Pfam" id="PF00440">
    <property type="entry name" value="TetR_N"/>
    <property type="match status" value="1"/>
</dbReference>
<evidence type="ECO:0000313" key="4">
    <source>
        <dbReference type="EMBL" id="AWH93404.1"/>
    </source>
</evidence>
<feature type="DNA-binding region" description="H-T-H motif" evidence="2">
    <location>
        <begin position="32"/>
        <end position="51"/>
    </location>
</feature>
<evidence type="ECO:0000256" key="2">
    <source>
        <dbReference type="PROSITE-ProRule" id="PRU00335"/>
    </source>
</evidence>
<dbReference type="SUPFAM" id="SSF46689">
    <property type="entry name" value="Homeodomain-like"/>
    <property type="match status" value="1"/>
</dbReference>
<dbReference type="EMBL" id="CP015449">
    <property type="protein sequence ID" value="AWH93404.1"/>
    <property type="molecule type" value="Genomic_DNA"/>
</dbReference>
<dbReference type="GO" id="GO:0000976">
    <property type="term" value="F:transcription cis-regulatory region binding"/>
    <property type="evidence" value="ECO:0007669"/>
    <property type="project" value="TreeGrafter"/>
</dbReference>
<sequence length="191" mass="20743">MSAAQVRGQQRRSAILDAATSLLFGSGMSAVTHRQVAAAANVPLGSIRYYFSTREDLLLAAVDRLETERSLAADKALVEASESATPREAAELFLLAFYGPDLSDRRLAGYVGIVVDCSRESERLSLRMREHRQIMDRQLRDLLDACGYRHVPVSLATAVVDGSLLNAAALRLSDLANIAVQELTPLLTRSG</sequence>
<evidence type="ECO:0000256" key="1">
    <source>
        <dbReference type="ARBA" id="ARBA00023125"/>
    </source>
</evidence>
<name>A0A2S1RAX0_9ACTN</name>